<sequence>MKTFCFISNETTAAATKTAQHSMLGRGLIPCSMPSLGLRPVVGQRFDGHLQALASLLGPAYHQPGGHTLTYGLNILLCEDQSHNDKLTVLLRLRAQLKI</sequence>
<dbReference type="EMBL" id="JAWDGP010002576">
    <property type="protein sequence ID" value="KAK3781856.1"/>
    <property type="molecule type" value="Genomic_DNA"/>
</dbReference>
<evidence type="ECO:0000313" key="2">
    <source>
        <dbReference type="Proteomes" id="UP001283361"/>
    </source>
</evidence>
<dbReference type="AlphaFoldDB" id="A0AAE1A7D6"/>
<protein>
    <submittedName>
        <fullName evidence="1">Uncharacterized protein</fullName>
    </submittedName>
</protein>
<name>A0AAE1A7D6_9GAST</name>
<reference evidence="1" key="1">
    <citation type="journal article" date="2023" name="G3 (Bethesda)">
        <title>A reference genome for the long-term kleptoplast-retaining sea slug Elysia crispata morphotype clarki.</title>
        <authorList>
            <person name="Eastman K.E."/>
            <person name="Pendleton A.L."/>
            <person name="Shaikh M.A."/>
            <person name="Suttiyut T."/>
            <person name="Ogas R."/>
            <person name="Tomko P."/>
            <person name="Gavelis G."/>
            <person name="Widhalm J.R."/>
            <person name="Wisecaver J.H."/>
        </authorList>
    </citation>
    <scope>NUCLEOTIDE SEQUENCE</scope>
    <source>
        <strain evidence="1">ECLA1</strain>
    </source>
</reference>
<dbReference type="Proteomes" id="UP001283361">
    <property type="component" value="Unassembled WGS sequence"/>
</dbReference>
<proteinExistence type="predicted"/>
<organism evidence="1 2">
    <name type="scientific">Elysia crispata</name>
    <name type="common">lettuce slug</name>
    <dbReference type="NCBI Taxonomy" id="231223"/>
    <lineage>
        <taxon>Eukaryota</taxon>
        <taxon>Metazoa</taxon>
        <taxon>Spiralia</taxon>
        <taxon>Lophotrochozoa</taxon>
        <taxon>Mollusca</taxon>
        <taxon>Gastropoda</taxon>
        <taxon>Heterobranchia</taxon>
        <taxon>Euthyneura</taxon>
        <taxon>Panpulmonata</taxon>
        <taxon>Sacoglossa</taxon>
        <taxon>Placobranchoidea</taxon>
        <taxon>Plakobranchidae</taxon>
        <taxon>Elysia</taxon>
    </lineage>
</organism>
<keyword evidence="2" id="KW-1185">Reference proteome</keyword>
<accession>A0AAE1A7D6</accession>
<evidence type="ECO:0000313" key="1">
    <source>
        <dbReference type="EMBL" id="KAK3781856.1"/>
    </source>
</evidence>
<gene>
    <name evidence="1" type="ORF">RRG08_020548</name>
</gene>
<comment type="caution">
    <text evidence="1">The sequence shown here is derived from an EMBL/GenBank/DDBJ whole genome shotgun (WGS) entry which is preliminary data.</text>
</comment>